<keyword evidence="8 11" id="KW-1133">Transmembrane helix</keyword>
<keyword evidence="3 11" id="KW-0813">Transport</keyword>
<reference evidence="13" key="1">
    <citation type="submission" date="2021-10" db="EMBL/GenBank/DDBJ databases">
        <title>Loktanella gaetbuli sp. nov., isolated from a tidal flat.</title>
        <authorList>
            <person name="Park S."/>
            <person name="Yoon J.-H."/>
        </authorList>
    </citation>
    <scope>NUCLEOTIDE SEQUENCE</scope>
    <source>
        <strain evidence="13">TSTF-M6</strain>
    </source>
</reference>
<comment type="subcellular location">
    <subcellularLocation>
        <location evidence="11">Cell inner membrane</location>
        <topology evidence="11">Multi-pass membrane protein</topology>
    </subcellularLocation>
    <subcellularLocation>
        <location evidence="1">Cell membrane</location>
        <topology evidence="1">Multi-pass membrane protein</topology>
    </subcellularLocation>
</comment>
<dbReference type="PROSITE" id="PS51012">
    <property type="entry name" value="ABC_TM2"/>
    <property type="match status" value="1"/>
</dbReference>
<sequence>MTDTPLPSPNLKPPRFQSVRAIVALILREMAATYGASPGGYVWAVLQPVGMLALLTLAFSLIVRAPSLGTNFAMFYATGFLPFTLYSEIEGKTNNAIIYSRALLAYPRMTWADTVLARFILHLLTQITVFCIVIVGIILVFELHLTITVGPIMVGLAMAALLGLGVGLVNAVLFGLFPVWKTIWKIITRPLFLASGIFFILEDMPQGVQNFLWWNPLVHVTGLVRTGFYSVYHPTYISLTYGFGLALVLILLGLIFMRANYTKVLEAR</sequence>
<dbReference type="PANTHER" id="PTHR30413:SF10">
    <property type="entry name" value="CAPSULE POLYSACCHARIDE EXPORT INNER-MEMBRANE PROTEIN CTRC"/>
    <property type="match status" value="1"/>
</dbReference>
<keyword evidence="5" id="KW-0762">Sugar transport</keyword>
<evidence type="ECO:0000256" key="10">
    <source>
        <dbReference type="ARBA" id="ARBA00023136"/>
    </source>
</evidence>
<evidence type="ECO:0000313" key="13">
    <source>
        <dbReference type="EMBL" id="MCB5200676.1"/>
    </source>
</evidence>
<dbReference type="PANTHER" id="PTHR30413">
    <property type="entry name" value="INNER MEMBRANE TRANSPORT PERMEASE"/>
    <property type="match status" value="1"/>
</dbReference>
<evidence type="ECO:0000259" key="12">
    <source>
        <dbReference type="PROSITE" id="PS51012"/>
    </source>
</evidence>
<dbReference type="RefSeq" id="WP_226749154.1">
    <property type="nucleotide sequence ID" value="NZ_JAJATZ010000010.1"/>
</dbReference>
<evidence type="ECO:0000256" key="4">
    <source>
        <dbReference type="ARBA" id="ARBA00022475"/>
    </source>
</evidence>
<evidence type="ECO:0000313" key="14">
    <source>
        <dbReference type="Proteomes" id="UP001138961"/>
    </source>
</evidence>
<evidence type="ECO:0000256" key="8">
    <source>
        <dbReference type="ARBA" id="ARBA00022989"/>
    </source>
</evidence>
<evidence type="ECO:0000256" key="2">
    <source>
        <dbReference type="ARBA" id="ARBA00007783"/>
    </source>
</evidence>
<gene>
    <name evidence="13" type="ORF">LGQ03_15670</name>
</gene>
<dbReference type="InterPro" id="IPR047817">
    <property type="entry name" value="ABC2_TM_bact-type"/>
</dbReference>
<keyword evidence="4 11" id="KW-1003">Cell membrane</keyword>
<keyword evidence="10 11" id="KW-0472">Membrane</keyword>
<keyword evidence="9" id="KW-0625">Polysaccharide transport</keyword>
<keyword evidence="14" id="KW-1185">Reference proteome</keyword>
<dbReference type="PRINTS" id="PR00164">
    <property type="entry name" value="ABC2TRNSPORT"/>
</dbReference>
<accession>A0ABS8BYZ2</accession>
<comment type="caution">
    <text evidence="11">Lacks conserved residue(s) required for the propagation of feature annotation.</text>
</comment>
<evidence type="ECO:0000256" key="9">
    <source>
        <dbReference type="ARBA" id="ARBA00023047"/>
    </source>
</evidence>
<protein>
    <recommendedName>
        <fullName evidence="11">Transport permease protein</fullName>
    </recommendedName>
</protein>
<comment type="caution">
    <text evidence="13">The sequence shown here is derived from an EMBL/GenBank/DDBJ whole genome shotgun (WGS) entry which is preliminary data.</text>
</comment>
<evidence type="ECO:0000256" key="5">
    <source>
        <dbReference type="ARBA" id="ARBA00022597"/>
    </source>
</evidence>
<evidence type="ECO:0000256" key="7">
    <source>
        <dbReference type="ARBA" id="ARBA00022903"/>
    </source>
</evidence>
<evidence type="ECO:0000256" key="6">
    <source>
        <dbReference type="ARBA" id="ARBA00022692"/>
    </source>
</evidence>
<keyword evidence="7" id="KW-0972">Capsule biogenesis/degradation</keyword>
<evidence type="ECO:0000256" key="1">
    <source>
        <dbReference type="ARBA" id="ARBA00004651"/>
    </source>
</evidence>
<evidence type="ECO:0000256" key="11">
    <source>
        <dbReference type="RuleBase" id="RU361157"/>
    </source>
</evidence>
<name>A0ABS8BYZ2_9RHOB</name>
<dbReference type="InterPro" id="IPR000412">
    <property type="entry name" value="ABC_2_transport"/>
</dbReference>
<feature type="domain" description="ABC transmembrane type-2" evidence="12">
    <location>
        <begin position="39"/>
        <end position="260"/>
    </location>
</feature>
<feature type="transmembrane region" description="Helical" evidence="11">
    <location>
        <begin position="40"/>
        <end position="61"/>
    </location>
</feature>
<keyword evidence="6 11" id="KW-0812">Transmembrane</keyword>
<comment type="similarity">
    <text evidence="2 11">Belongs to the ABC-2 integral membrane protein family.</text>
</comment>
<dbReference type="EMBL" id="JAJATZ010000010">
    <property type="protein sequence ID" value="MCB5200676.1"/>
    <property type="molecule type" value="Genomic_DNA"/>
</dbReference>
<organism evidence="13 14">
    <name type="scientific">Loktanella gaetbuli</name>
    <dbReference type="NCBI Taxonomy" id="2881335"/>
    <lineage>
        <taxon>Bacteria</taxon>
        <taxon>Pseudomonadati</taxon>
        <taxon>Pseudomonadota</taxon>
        <taxon>Alphaproteobacteria</taxon>
        <taxon>Rhodobacterales</taxon>
        <taxon>Roseobacteraceae</taxon>
        <taxon>Loktanella</taxon>
    </lineage>
</organism>
<feature type="transmembrane region" description="Helical" evidence="11">
    <location>
        <begin position="238"/>
        <end position="259"/>
    </location>
</feature>
<dbReference type="Proteomes" id="UP001138961">
    <property type="component" value="Unassembled WGS sequence"/>
</dbReference>
<proteinExistence type="inferred from homology"/>
<evidence type="ECO:0000256" key="3">
    <source>
        <dbReference type="ARBA" id="ARBA00022448"/>
    </source>
</evidence>
<dbReference type="InterPro" id="IPR013525">
    <property type="entry name" value="ABC2_TM"/>
</dbReference>
<feature type="transmembrane region" description="Helical" evidence="11">
    <location>
        <begin position="153"/>
        <end position="177"/>
    </location>
</feature>
<feature type="transmembrane region" description="Helical" evidence="11">
    <location>
        <begin position="119"/>
        <end position="141"/>
    </location>
</feature>
<dbReference type="Pfam" id="PF01061">
    <property type="entry name" value="ABC2_membrane"/>
    <property type="match status" value="1"/>
</dbReference>